<name>A0AAJ0B4P8_9PEZI</name>
<evidence type="ECO:0000256" key="2">
    <source>
        <dbReference type="ARBA" id="ARBA00038334"/>
    </source>
</evidence>
<keyword evidence="1 4" id="KW-0378">Hydrolase</keyword>
<accession>A0AAJ0B4P8</accession>
<dbReference type="EMBL" id="MU839845">
    <property type="protein sequence ID" value="KAK1750754.1"/>
    <property type="molecule type" value="Genomic_DNA"/>
</dbReference>
<dbReference type="Proteomes" id="UP001239445">
    <property type="component" value="Unassembled WGS sequence"/>
</dbReference>
<feature type="domain" description="AB hydrolase-1" evidence="3">
    <location>
        <begin position="42"/>
        <end position="321"/>
    </location>
</feature>
<dbReference type="AlphaFoldDB" id="A0AAJ0B4P8"/>
<dbReference type="InterPro" id="IPR000073">
    <property type="entry name" value="AB_hydrolase_1"/>
</dbReference>
<evidence type="ECO:0000313" key="5">
    <source>
        <dbReference type="Proteomes" id="UP001239445"/>
    </source>
</evidence>
<keyword evidence="5" id="KW-1185">Reference proteome</keyword>
<comment type="caution">
    <text evidence="4">The sequence shown here is derived from an EMBL/GenBank/DDBJ whole genome shotgun (WGS) entry which is preliminary data.</text>
</comment>
<gene>
    <name evidence="4" type="ORF">QBC47DRAFT_365061</name>
</gene>
<evidence type="ECO:0000313" key="4">
    <source>
        <dbReference type="EMBL" id="KAK1750754.1"/>
    </source>
</evidence>
<dbReference type="InterPro" id="IPR029058">
    <property type="entry name" value="AB_hydrolase_fold"/>
</dbReference>
<dbReference type="Gene3D" id="3.40.50.1820">
    <property type="entry name" value="alpha/beta hydrolase"/>
    <property type="match status" value="1"/>
</dbReference>
<dbReference type="PRINTS" id="PR00412">
    <property type="entry name" value="EPOXHYDRLASE"/>
</dbReference>
<dbReference type="InterPro" id="IPR000639">
    <property type="entry name" value="Epox_hydrolase-like"/>
</dbReference>
<evidence type="ECO:0000259" key="3">
    <source>
        <dbReference type="Pfam" id="PF00561"/>
    </source>
</evidence>
<protein>
    <submittedName>
        <fullName evidence="4">Epoxide hydrolase</fullName>
    </submittedName>
</protein>
<organism evidence="4 5">
    <name type="scientific">Echria macrotheca</name>
    <dbReference type="NCBI Taxonomy" id="438768"/>
    <lineage>
        <taxon>Eukaryota</taxon>
        <taxon>Fungi</taxon>
        <taxon>Dikarya</taxon>
        <taxon>Ascomycota</taxon>
        <taxon>Pezizomycotina</taxon>
        <taxon>Sordariomycetes</taxon>
        <taxon>Sordariomycetidae</taxon>
        <taxon>Sordariales</taxon>
        <taxon>Schizotheciaceae</taxon>
        <taxon>Echria</taxon>
    </lineage>
</organism>
<dbReference type="GO" id="GO:0016787">
    <property type="term" value="F:hydrolase activity"/>
    <property type="evidence" value="ECO:0007669"/>
    <property type="project" value="UniProtKB-KW"/>
</dbReference>
<comment type="similarity">
    <text evidence="2">Belongs to the AB hydrolase superfamily. Epoxide hydrolase family.</text>
</comment>
<evidence type="ECO:0000256" key="1">
    <source>
        <dbReference type="ARBA" id="ARBA00022801"/>
    </source>
</evidence>
<reference evidence="4" key="1">
    <citation type="submission" date="2023-06" db="EMBL/GenBank/DDBJ databases">
        <title>Genome-scale phylogeny and comparative genomics of the fungal order Sordariales.</title>
        <authorList>
            <consortium name="Lawrence Berkeley National Laboratory"/>
            <person name="Hensen N."/>
            <person name="Bonometti L."/>
            <person name="Westerberg I."/>
            <person name="Brannstrom I.O."/>
            <person name="Guillou S."/>
            <person name="Cros-Aarteil S."/>
            <person name="Calhoun S."/>
            <person name="Haridas S."/>
            <person name="Kuo A."/>
            <person name="Mondo S."/>
            <person name="Pangilinan J."/>
            <person name="Riley R."/>
            <person name="Labutti K."/>
            <person name="Andreopoulos B."/>
            <person name="Lipzen A."/>
            <person name="Chen C."/>
            <person name="Yanf M."/>
            <person name="Daum C."/>
            <person name="Ng V."/>
            <person name="Clum A."/>
            <person name="Steindorff A."/>
            <person name="Ohm R."/>
            <person name="Martin F."/>
            <person name="Silar P."/>
            <person name="Natvig D."/>
            <person name="Lalanne C."/>
            <person name="Gautier V."/>
            <person name="Ament-Velasquez S.L."/>
            <person name="Kruys A."/>
            <person name="Hutchinson M.I."/>
            <person name="Powell A.J."/>
            <person name="Barry K."/>
            <person name="Miller A.N."/>
            <person name="Grigoriev I.V."/>
            <person name="Debuchy R."/>
            <person name="Gladieux P."/>
            <person name="Thoren M.H."/>
            <person name="Johannesson H."/>
        </authorList>
    </citation>
    <scope>NUCLEOTIDE SEQUENCE</scope>
    <source>
        <strain evidence="4">PSN4</strain>
    </source>
</reference>
<dbReference type="PANTHER" id="PTHR43329">
    <property type="entry name" value="EPOXIDE HYDROLASE"/>
    <property type="match status" value="1"/>
</dbReference>
<dbReference type="Pfam" id="PF00561">
    <property type="entry name" value="Abhydrolase_1"/>
    <property type="match status" value="1"/>
</dbReference>
<dbReference type="SUPFAM" id="SSF53474">
    <property type="entry name" value="alpha/beta-Hydrolases"/>
    <property type="match status" value="1"/>
</dbReference>
<sequence length="349" mass="38993">MAQSVDKLTPDDPRVEHHTLEIRGYNWHYLLANPTSGKPTGTVLLVHGWPDLAFGWRYQVPALLALNMRVIVPDMLGYGRTDAPDDVAEYAQKKLASDLAALAAHVVGTDDGGQVVLGGHDWGGAIVWRTALWRPEFVRAVFSVCTPYGPPRDQWVPPEVMVETVLPNFRYQLQLAGPDVEAQIVGPVKLRQFLNTLFLGRTPDGQPGFNTKDGLLFDRLESIGPSPVLSPEEVEFYVAEYARHGLHGPLNYYRTHRVNFDDELELAQQGAERTRIKVPSMIVTASRDGALPPSMAANMDRHFESLVKREVDATHWALWEAAGDVNKTYFQVFAESVAEGYREWFCPSS</sequence>
<proteinExistence type="inferred from homology"/>